<feature type="transmembrane region" description="Helical" evidence="7">
    <location>
        <begin position="71"/>
        <end position="89"/>
    </location>
</feature>
<accession>A0AAD5PD95</accession>
<feature type="transmembrane region" description="Helical" evidence="7">
    <location>
        <begin position="279"/>
        <end position="299"/>
    </location>
</feature>
<keyword evidence="6 7" id="KW-0472">Membrane</keyword>
<dbReference type="Pfam" id="PF06963">
    <property type="entry name" value="FPN1"/>
    <property type="match status" value="1"/>
</dbReference>
<dbReference type="GO" id="GO:0016020">
    <property type="term" value="C:membrane"/>
    <property type="evidence" value="ECO:0007669"/>
    <property type="project" value="UniProtKB-SubCell"/>
</dbReference>
<keyword evidence="4 7" id="KW-0812">Transmembrane</keyword>
<dbReference type="SUPFAM" id="SSF103473">
    <property type="entry name" value="MFS general substrate transporter"/>
    <property type="match status" value="1"/>
</dbReference>
<comment type="function">
    <text evidence="7">May be involved in iron transport and iron homeostasis.</text>
</comment>
<feature type="transmembrane region" description="Helical" evidence="7">
    <location>
        <begin position="101"/>
        <end position="122"/>
    </location>
</feature>
<gene>
    <name evidence="9" type="ORF">BDA99DRAFT_440194</name>
</gene>
<feature type="transmembrane region" description="Helical" evidence="7">
    <location>
        <begin position="158"/>
        <end position="181"/>
    </location>
</feature>
<sequence length="438" mass="49479">MRIYISHFLTSWTERVFEFLAYILLAKIFHESLLLPSIYGFITTLSAVFLSSHVGHWVDKLPRLSFVRNTLLVQKTAIIICSIVFYILLRQQHHDVGQMAGFCVIVVCSCVLKLAFIGNNIAVEKDWVMVISGGNTETMITVMRRIDLFCKTVAPVSIGFLTLAPSAPIIVALWNVVSFLIEYNLIYHVYKDCPELDEEYTPLIDHDVSLPSSSTSTTPTGRRQRQKKQNNNDHGVSFMEYLQHDVFRPSFALALLYLTVLSFGGIMVTYLKLEGYNDMTLGMLRAVAGIMGMGATYILPMLSQRIGMIRTGLWALWFECACLVPVILSFSKSIPYGYILLFGGMSLSRIGLWLFDMTETILLQQFVDADKIGGIAGWQHSLCSFFDLSQYVLTMIFSDPSKFYIPAIISFCSVLLATITYTSFVKKQRGHLVHLHID</sequence>
<feature type="transmembrane region" description="Helical" evidence="7">
    <location>
        <begin position="33"/>
        <end position="51"/>
    </location>
</feature>
<keyword evidence="10" id="KW-1185">Reference proteome</keyword>
<dbReference type="CDD" id="cd17480">
    <property type="entry name" value="MFS_SLC40A1_like"/>
    <property type="match status" value="1"/>
</dbReference>
<dbReference type="AlphaFoldDB" id="A0AAD5PD95"/>
<feature type="region of interest" description="Disordered" evidence="8">
    <location>
        <begin position="207"/>
        <end position="230"/>
    </location>
</feature>
<keyword evidence="5 7" id="KW-1133">Transmembrane helix</keyword>
<evidence type="ECO:0000313" key="10">
    <source>
        <dbReference type="Proteomes" id="UP001209540"/>
    </source>
</evidence>
<feature type="transmembrane region" description="Helical" evidence="7">
    <location>
        <begin position="251"/>
        <end position="273"/>
    </location>
</feature>
<name>A0AAD5PD95_9FUNG</name>
<comment type="caution">
    <text evidence="9">The sequence shown here is derived from an EMBL/GenBank/DDBJ whole genome shotgun (WGS) entry which is preliminary data.</text>
</comment>
<evidence type="ECO:0000256" key="6">
    <source>
        <dbReference type="ARBA" id="ARBA00023136"/>
    </source>
</evidence>
<evidence type="ECO:0000256" key="3">
    <source>
        <dbReference type="ARBA" id="ARBA00022448"/>
    </source>
</evidence>
<evidence type="ECO:0000256" key="8">
    <source>
        <dbReference type="SAM" id="MobiDB-lite"/>
    </source>
</evidence>
<proteinExistence type="inferred from homology"/>
<feature type="transmembrane region" description="Helical" evidence="7">
    <location>
        <begin position="403"/>
        <end position="424"/>
    </location>
</feature>
<evidence type="ECO:0000256" key="4">
    <source>
        <dbReference type="ARBA" id="ARBA00022692"/>
    </source>
</evidence>
<comment type="caution">
    <text evidence="7">Lacks conserved residue(s) required for the propagation of feature annotation.</text>
</comment>
<keyword evidence="3 7" id="KW-0813">Transport</keyword>
<evidence type="ECO:0000256" key="7">
    <source>
        <dbReference type="RuleBase" id="RU365065"/>
    </source>
</evidence>
<comment type="subcellular location">
    <subcellularLocation>
        <location evidence="1 7">Membrane</location>
        <topology evidence="1 7">Multi-pass membrane protein</topology>
    </subcellularLocation>
</comment>
<dbReference type="InterPro" id="IPR036259">
    <property type="entry name" value="MFS_trans_sf"/>
</dbReference>
<evidence type="ECO:0000256" key="1">
    <source>
        <dbReference type="ARBA" id="ARBA00004141"/>
    </source>
</evidence>
<keyword evidence="7" id="KW-0406">Ion transport</keyword>
<comment type="similarity">
    <text evidence="2 7">Belongs to the ferroportin (FP) (TC 2.A.100) family. SLC40A subfamily.</text>
</comment>
<dbReference type="EMBL" id="JAIXMP010000017">
    <property type="protein sequence ID" value="KAI9259682.1"/>
    <property type="molecule type" value="Genomic_DNA"/>
</dbReference>
<dbReference type="InterPro" id="IPR009716">
    <property type="entry name" value="Ferroportin-1"/>
</dbReference>
<feature type="compositionally biased region" description="Low complexity" evidence="8">
    <location>
        <begin position="211"/>
        <end position="220"/>
    </location>
</feature>
<dbReference type="PANTHER" id="PTHR11660">
    <property type="entry name" value="SOLUTE CARRIER FAMILY 40 MEMBER"/>
    <property type="match status" value="1"/>
</dbReference>
<reference evidence="9" key="1">
    <citation type="journal article" date="2022" name="IScience">
        <title>Evolution of zygomycete secretomes and the origins of terrestrial fungal ecologies.</title>
        <authorList>
            <person name="Chang Y."/>
            <person name="Wang Y."/>
            <person name="Mondo S."/>
            <person name="Ahrendt S."/>
            <person name="Andreopoulos W."/>
            <person name="Barry K."/>
            <person name="Beard J."/>
            <person name="Benny G.L."/>
            <person name="Blankenship S."/>
            <person name="Bonito G."/>
            <person name="Cuomo C."/>
            <person name="Desiro A."/>
            <person name="Gervers K.A."/>
            <person name="Hundley H."/>
            <person name="Kuo A."/>
            <person name="LaButti K."/>
            <person name="Lang B.F."/>
            <person name="Lipzen A."/>
            <person name="O'Donnell K."/>
            <person name="Pangilinan J."/>
            <person name="Reynolds N."/>
            <person name="Sandor L."/>
            <person name="Smith M.E."/>
            <person name="Tsang A."/>
            <person name="Grigoriev I.V."/>
            <person name="Stajich J.E."/>
            <person name="Spatafora J.W."/>
        </authorList>
    </citation>
    <scope>NUCLEOTIDE SEQUENCE</scope>
    <source>
        <strain evidence="9">RSA 2281</strain>
    </source>
</reference>
<organism evidence="9 10">
    <name type="scientific">Phascolomyces articulosus</name>
    <dbReference type="NCBI Taxonomy" id="60185"/>
    <lineage>
        <taxon>Eukaryota</taxon>
        <taxon>Fungi</taxon>
        <taxon>Fungi incertae sedis</taxon>
        <taxon>Mucoromycota</taxon>
        <taxon>Mucoromycotina</taxon>
        <taxon>Mucoromycetes</taxon>
        <taxon>Mucorales</taxon>
        <taxon>Lichtheimiaceae</taxon>
        <taxon>Phascolomyces</taxon>
    </lineage>
</organism>
<evidence type="ECO:0000256" key="2">
    <source>
        <dbReference type="ARBA" id="ARBA00006279"/>
    </source>
</evidence>
<dbReference type="PANTHER" id="PTHR11660:SF57">
    <property type="entry name" value="SOLUTE CARRIER FAMILY 40 MEMBER"/>
    <property type="match status" value="1"/>
</dbReference>
<evidence type="ECO:0000313" key="9">
    <source>
        <dbReference type="EMBL" id="KAI9259682.1"/>
    </source>
</evidence>
<dbReference type="Proteomes" id="UP001209540">
    <property type="component" value="Unassembled WGS sequence"/>
</dbReference>
<evidence type="ECO:0000256" key="5">
    <source>
        <dbReference type="ARBA" id="ARBA00022989"/>
    </source>
</evidence>
<reference evidence="9" key="2">
    <citation type="submission" date="2023-02" db="EMBL/GenBank/DDBJ databases">
        <authorList>
            <consortium name="DOE Joint Genome Institute"/>
            <person name="Mondo S.J."/>
            <person name="Chang Y."/>
            <person name="Wang Y."/>
            <person name="Ahrendt S."/>
            <person name="Andreopoulos W."/>
            <person name="Barry K."/>
            <person name="Beard J."/>
            <person name="Benny G.L."/>
            <person name="Blankenship S."/>
            <person name="Bonito G."/>
            <person name="Cuomo C."/>
            <person name="Desiro A."/>
            <person name="Gervers K.A."/>
            <person name="Hundley H."/>
            <person name="Kuo A."/>
            <person name="LaButti K."/>
            <person name="Lang B.F."/>
            <person name="Lipzen A."/>
            <person name="O'Donnell K."/>
            <person name="Pangilinan J."/>
            <person name="Reynolds N."/>
            <person name="Sandor L."/>
            <person name="Smith M.W."/>
            <person name="Tsang A."/>
            <person name="Grigoriev I.V."/>
            <person name="Stajich J.E."/>
            <person name="Spatafora J.W."/>
        </authorList>
    </citation>
    <scope>NUCLEOTIDE SEQUENCE</scope>
    <source>
        <strain evidence="9">RSA 2281</strain>
    </source>
</reference>
<protein>
    <recommendedName>
        <fullName evidence="7">Solute carrier family 40 member</fullName>
    </recommendedName>
</protein>
<dbReference type="GO" id="GO:0005381">
    <property type="term" value="F:iron ion transmembrane transporter activity"/>
    <property type="evidence" value="ECO:0007669"/>
    <property type="project" value="UniProtKB-UniRule"/>
</dbReference>